<feature type="domain" description="FAS1" evidence="1">
    <location>
        <begin position="91"/>
        <end position="238"/>
    </location>
</feature>
<dbReference type="PROSITE" id="PS51257">
    <property type="entry name" value="PROKAR_LIPOPROTEIN"/>
    <property type="match status" value="1"/>
</dbReference>
<dbReference type="Proteomes" id="UP001061070">
    <property type="component" value="Unassembled WGS sequence"/>
</dbReference>
<dbReference type="Pfam" id="PF02469">
    <property type="entry name" value="Fasciclin"/>
    <property type="match status" value="1"/>
</dbReference>
<gene>
    <name evidence="2" type="ORF">AA0228_3055</name>
</gene>
<dbReference type="Gene3D" id="2.30.180.10">
    <property type="entry name" value="FAS1 domain"/>
    <property type="match status" value="1"/>
</dbReference>
<comment type="caution">
    <text evidence="2">The sequence shown here is derived from an EMBL/GenBank/DDBJ whole genome shotgun (WGS) entry which is preliminary data.</text>
</comment>
<reference evidence="2" key="1">
    <citation type="submission" date="2013-04" db="EMBL/GenBank/DDBJ databases">
        <title>The genome sequencing project of 58 acetic acid bacteria.</title>
        <authorList>
            <person name="Okamoto-Kainuma A."/>
            <person name="Ishikawa M."/>
            <person name="Umino S."/>
            <person name="Koizumi Y."/>
            <person name="Shiwa Y."/>
            <person name="Yoshikawa H."/>
            <person name="Matsutani M."/>
            <person name="Matsushita K."/>
        </authorList>
    </citation>
    <scope>NUCLEOTIDE SEQUENCE</scope>
    <source>
        <strain evidence="2">NRIC 0228</strain>
    </source>
</reference>
<dbReference type="RefSeq" id="WP_099182791.1">
    <property type="nucleotide sequence ID" value="NZ_BAQW01000018.1"/>
</dbReference>
<name>A0ABQ0QFK6_9PROT</name>
<dbReference type="EMBL" id="BAQW01000018">
    <property type="protein sequence ID" value="GBR17559.1"/>
    <property type="molecule type" value="Genomic_DNA"/>
</dbReference>
<dbReference type="InterPro" id="IPR000782">
    <property type="entry name" value="FAS1_domain"/>
</dbReference>
<evidence type="ECO:0000313" key="3">
    <source>
        <dbReference type="Proteomes" id="UP001061070"/>
    </source>
</evidence>
<sequence length="243" mass="26390">MQVRFGFPSILSGKSRTSGLKLGGSLLLGLTLAGCHGTDWSHNYQDSFETPARTSMSYMPDTVAKAFVEPKNNEPSTPVAYHRLATPSFDDRPLDENIGASVELADYMAALRAVGLVPWITGPGPITVFAIPNEAMENLSSRWPGGLMAPSMRGQLTHILGYTIVSGRWDEKTIRKTIARRHGQGIGLKTLYGDILSVHIEPQTGAILLNNPAGQTTRLWGQSFPQSNGVLYFTQDALIPVSH</sequence>
<proteinExistence type="predicted"/>
<dbReference type="InterPro" id="IPR036378">
    <property type="entry name" value="FAS1_dom_sf"/>
</dbReference>
<organism evidence="2 3">
    <name type="scientific">Gluconobacter frateurii NRIC 0228</name>
    <dbReference type="NCBI Taxonomy" id="1307946"/>
    <lineage>
        <taxon>Bacteria</taxon>
        <taxon>Pseudomonadati</taxon>
        <taxon>Pseudomonadota</taxon>
        <taxon>Alphaproteobacteria</taxon>
        <taxon>Acetobacterales</taxon>
        <taxon>Acetobacteraceae</taxon>
        <taxon>Gluconobacter</taxon>
    </lineage>
</organism>
<dbReference type="PROSITE" id="PS50213">
    <property type="entry name" value="FAS1"/>
    <property type="match status" value="1"/>
</dbReference>
<accession>A0ABQ0QFK6</accession>
<dbReference type="SUPFAM" id="SSF82153">
    <property type="entry name" value="FAS1 domain"/>
    <property type="match status" value="1"/>
</dbReference>
<protein>
    <submittedName>
        <fullName evidence="2">Beta-Ig-H3/fasciclin repeat containing protein</fullName>
    </submittedName>
</protein>
<keyword evidence="3" id="KW-1185">Reference proteome</keyword>
<evidence type="ECO:0000313" key="2">
    <source>
        <dbReference type="EMBL" id="GBR17559.1"/>
    </source>
</evidence>
<evidence type="ECO:0000259" key="1">
    <source>
        <dbReference type="PROSITE" id="PS50213"/>
    </source>
</evidence>